<dbReference type="Proteomes" id="UP001596200">
    <property type="component" value="Unassembled WGS sequence"/>
</dbReference>
<name>A0ABW1GSN2_9ACTN</name>
<organism evidence="2 3">
    <name type="scientific">Streptomyces pulveraceus</name>
    <dbReference type="NCBI Taxonomy" id="68258"/>
    <lineage>
        <taxon>Bacteria</taxon>
        <taxon>Bacillati</taxon>
        <taxon>Actinomycetota</taxon>
        <taxon>Actinomycetes</taxon>
        <taxon>Kitasatosporales</taxon>
        <taxon>Streptomycetaceae</taxon>
        <taxon>Streptomyces</taxon>
    </lineage>
</organism>
<evidence type="ECO:0000313" key="3">
    <source>
        <dbReference type="Proteomes" id="UP001596200"/>
    </source>
</evidence>
<proteinExistence type="predicted"/>
<protein>
    <submittedName>
        <fullName evidence="2">Uncharacterized protein</fullName>
    </submittedName>
</protein>
<evidence type="ECO:0000313" key="2">
    <source>
        <dbReference type="EMBL" id="MFC5917804.1"/>
    </source>
</evidence>
<reference evidence="3" key="1">
    <citation type="journal article" date="2019" name="Int. J. Syst. Evol. Microbiol.">
        <title>The Global Catalogue of Microorganisms (GCM) 10K type strain sequencing project: providing services to taxonomists for standard genome sequencing and annotation.</title>
        <authorList>
            <consortium name="The Broad Institute Genomics Platform"/>
            <consortium name="The Broad Institute Genome Sequencing Center for Infectious Disease"/>
            <person name="Wu L."/>
            <person name="Ma J."/>
        </authorList>
    </citation>
    <scope>NUCLEOTIDE SEQUENCE [LARGE SCALE GENOMIC DNA]</scope>
    <source>
        <strain evidence="3">JCM 4147</strain>
    </source>
</reference>
<dbReference type="EMBL" id="JBHSPU010000030">
    <property type="protein sequence ID" value="MFC5917804.1"/>
    <property type="molecule type" value="Genomic_DNA"/>
</dbReference>
<gene>
    <name evidence="2" type="ORF">ACFP1B_30905</name>
</gene>
<accession>A0ABW1GSN2</accession>
<comment type="caution">
    <text evidence="2">The sequence shown here is derived from an EMBL/GenBank/DDBJ whole genome shotgun (WGS) entry which is preliminary data.</text>
</comment>
<keyword evidence="3" id="KW-1185">Reference proteome</keyword>
<sequence>MTRARELYYCDCSNDFGLSGFAGTVCSRATFRTDAQVVLAVAGAAVADGDDRLGRDVRPLLDSPLPDEMLRTPWGVRDVDAGLGFHLLLESLFAYDVPATDARRARYQALAERFGHGADHLDGQPLHRRDGVPASAQQ</sequence>
<feature type="region of interest" description="Disordered" evidence="1">
    <location>
        <begin position="118"/>
        <end position="138"/>
    </location>
</feature>
<feature type="compositionally biased region" description="Basic and acidic residues" evidence="1">
    <location>
        <begin position="118"/>
        <end position="131"/>
    </location>
</feature>
<dbReference type="RefSeq" id="WP_344511946.1">
    <property type="nucleotide sequence ID" value="NZ_BAAATU010000022.1"/>
</dbReference>
<evidence type="ECO:0000256" key="1">
    <source>
        <dbReference type="SAM" id="MobiDB-lite"/>
    </source>
</evidence>